<reference evidence="2 3" key="1">
    <citation type="submission" date="2014-04" db="EMBL/GenBank/DDBJ databases">
        <authorList>
            <consortium name="DOE Joint Genome Institute"/>
            <person name="Kuo A."/>
            <person name="Ruytinx J."/>
            <person name="Rineau F."/>
            <person name="Colpaert J."/>
            <person name="Kohler A."/>
            <person name="Nagy L.G."/>
            <person name="Floudas D."/>
            <person name="Copeland A."/>
            <person name="Barry K.W."/>
            <person name="Cichocki N."/>
            <person name="Veneault-Fourrey C."/>
            <person name="LaButti K."/>
            <person name="Lindquist E.A."/>
            <person name="Lipzen A."/>
            <person name="Lundell T."/>
            <person name="Morin E."/>
            <person name="Murat C."/>
            <person name="Sun H."/>
            <person name="Tunlid A."/>
            <person name="Henrissat B."/>
            <person name="Grigoriev I.V."/>
            <person name="Hibbett D.S."/>
            <person name="Martin F."/>
            <person name="Nordberg H.P."/>
            <person name="Cantor M.N."/>
            <person name="Hua S.X."/>
        </authorList>
    </citation>
    <scope>NUCLEOTIDE SEQUENCE [LARGE SCALE GENOMIC DNA]</scope>
    <source>
        <strain evidence="2 3">UH-Slu-Lm8-n1</strain>
    </source>
</reference>
<feature type="transmembrane region" description="Helical" evidence="1">
    <location>
        <begin position="242"/>
        <end position="264"/>
    </location>
</feature>
<keyword evidence="3" id="KW-1185">Reference proteome</keyword>
<dbReference type="HOGENOM" id="CLU_044614_3_3_1"/>
<sequence>MTSSGIPLDAGALMSAVLEGILYGFSGLMFMGTIWSLTYKQHTRNISRPIVAVAILLFILSTTHVVVCVIRVEDGLVKYRNTYPGGPVAFFADTSQKTYIIKQALYILQTLLADGVVIYRCYVVWQSVWVIILPSMLWCSIVVTGIHAVYGASQYNTSAFDQGLATWVIGFFISTIAANVLSSGLLAYRIWAIERDVATIRASTKGNMMPIIRVLMDAAILYSMALVTTLICFLSSSNGEYVMVDLVMPIISISFYMVLIRVAINRNHSYLSTVGMTAEAEQGNLQKHPVEPLQVYIPIYAQ</sequence>
<evidence type="ECO:0000256" key="1">
    <source>
        <dbReference type="SAM" id="Phobius"/>
    </source>
</evidence>
<reference evidence="3" key="2">
    <citation type="submission" date="2015-01" db="EMBL/GenBank/DDBJ databases">
        <title>Evolutionary Origins and Diversification of the Mycorrhizal Mutualists.</title>
        <authorList>
            <consortium name="DOE Joint Genome Institute"/>
            <consortium name="Mycorrhizal Genomics Consortium"/>
            <person name="Kohler A."/>
            <person name="Kuo A."/>
            <person name="Nagy L.G."/>
            <person name="Floudas D."/>
            <person name="Copeland A."/>
            <person name="Barry K.W."/>
            <person name="Cichocki N."/>
            <person name="Veneault-Fourrey C."/>
            <person name="LaButti K."/>
            <person name="Lindquist E.A."/>
            <person name="Lipzen A."/>
            <person name="Lundell T."/>
            <person name="Morin E."/>
            <person name="Murat C."/>
            <person name="Riley R."/>
            <person name="Ohm R."/>
            <person name="Sun H."/>
            <person name="Tunlid A."/>
            <person name="Henrissat B."/>
            <person name="Grigoriev I.V."/>
            <person name="Hibbett D.S."/>
            <person name="Martin F."/>
        </authorList>
    </citation>
    <scope>NUCLEOTIDE SEQUENCE [LARGE SCALE GENOMIC DNA]</scope>
    <source>
        <strain evidence="3">UH-Slu-Lm8-n1</strain>
    </source>
</reference>
<evidence type="ECO:0000313" key="3">
    <source>
        <dbReference type="Proteomes" id="UP000054485"/>
    </source>
</evidence>
<accession>A0A0D0AE99</accession>
<protein>
    <submittedName>
        <fullName evidence="2">Uncharacterized protein</fullName>
    </submittedName>
</protein>
<feature type="transmembrane region" description="Helical" evidence="1">
    <location>
        <begin position="164"/>
        <end position="191"/>
    </location>
</feature>
<feature type="transmembrane region" description="Helical" evidence="1">
    <location>
        <begin position="211"/>
        <end position="236"/>
    </location>
</feature>
<dbReference type="InParanoid" id="A0A0D0AE99"/>
<feature type="transmembrane region" description="Helical" evidence="1">
    <location>
        <begin position="50"/>
        <end position="72"/>
    </location>
</feature>
<dbReference type="AlphaFoldDB" id="A0A0D0AE99"/>
<name>A0A0D0AE99_9AGAM</name>
<organism evidence="2 3">
    <name type="scientific">Suillus luteus UH-Slu-Lm8-n1</name>
    <dbReference type="NCBI Taxonomy" id="930992"/>
    <lineage>
        <taxon>Eukaryota</taxon>
        <taxon>Fungi</taxon>
        <taxon>Dikarya</taxon>
        <taxon>Basidiomycota</taxon>
        <taxon>Agaricomycotina</taxon>
        <taxon>Agaricomycetes</taxon>
        <taxon>Agaricomycetidae</taxon>
        <taxon>Boletales</taxon>
        <taxon>Suillineae</taxon>
        <taxon>Suillaceae</taxon>
        <taxon>Suillus</taxon>
    </lineage>
</organism>
<keyword evidence="1" id="KW-1133">Transmembrane helix</keyword>
<dbReference type="Proteomes" id="UP000054485">
    <property type="component" value="Unassembled WGS sequence"/>
</dbReference>
<keyword evidence="1" id="KW-0472">Membrane</keyword>
<dbReference type="EMBL" id="KN835137">
    <property type="protein sequence ID" value="KIK48550.1"/>
    <property type="molecule type" value="Genomic_DNA"/>
</dbReference>
<feature type="transmembrane region" description="Helical" evidence="1">
    <location>
        <begin position="129"/>
        <end position="152"/>
    </location>
</feature>
<keyword evidence="1" id="KW-0812">Transmembrane</keyword>
<feature type="transmembrane region" description="Helical" evidence="1">
    <location>
        <begin position="20"/>
        <end position="38"/>
    </location>
</feature>
<dbReference type="OrthoDB" id="3354175at2759"/>
<evidence type="ECO:0000313" key="2">
    <source>
        <dbReference type="EMBL" id="KIK48550.1"/>
    </source>
</evidence>
<gene>
    <name evidence="2" type="ORF">CY34DRAFT_71598</name>
</gene>
<proteinExistence type="predicted"/>